<dbReference type="Proteomes" id="UP000286271">
    <property type="component" value="Unassembled WGS sequence"/>
</dbReference>
<sequence length="1699" mass="192063">MFRDFSQEAKEKLISYVNDTSSDGIWQIIKNSIDYMDVKIKNWLHTLDSYAYLSQMDGYYQTVLNKHDTTIEQIEQIFTAVEHVDTAYLKHGAEMNTCAEKIIKLMNTLAQTIDPAGGNLDMASQKGVLDAAVADLKDAQATVEKEIQEELLGTNPKANKMGGDPVNMSTGNFVYEHEDMYIGGEIPLVFHRYYNSRDLSDTSMGVCYRHNYEILLENENGKVTISKADGQRVHFIRTAEGIYQGQNTALDMLKETEDGYVLRQPDNIWVLFDKSGHVERMENCNRRGISFFYNEKKQLTEVVSDNGNRLRYQYNDNGRLVLVTDHTGRKVALVYEERKLVKVTVPSGSVYSYQYSENGRIKELVNAREVHAVCNEYDKKFRVVRQKFADGGEMEFTYLDADKKVIFTERNGRKITYVHDDKGRNVETIYEDGTREKFLYNDKNLCISKTDRLGRTTRMAYDRRGNLTQTVDAAKRRINMTYDADNHLLNVSVNGKERLRNYYDVKGNLICSENCDAAGVKIQNDEFGRPVNIVQVDGSQIVLAYDEKGNIERYQDAVRGETKYQYDELNRIIASVDANGNKTSYEYDPDGHIIQVKNAEGNTRSYVYNAGGKVISVTDFDGNKISVDYNEIGRMVRFTDKEGNVTNYEYDSMWNISAMTAPDGGITKSVFDMENRLVQTTFPEGGTEKYIYDVVGNRTGIIDAEGNITTFVYDKTDHIIQMTEADGAKTCFGYDRDGNIISVTNALGGITTYTYDEVGRRTSVTDVSGNTTSMFYNALGKIERVCYPNGSSKVFEYEIGGRLKKIIYPDGETETYGYDKKGNLVFRENGLGNRLTFYYDKMDRITQIINPVGGVRKYSYDAVGNIICIRDENENETHYTYSPNGNLTKVIDALGNTTKYVYDCMGRLIQTVCAGMKGETAHLTSYAWDREGRIVSVTDPLGDIEKYTYDKIGRIHSKVDKDGYTTEIGYNQTGQLKEVFYGDGRKVNLSYNALRQLEEVKDWLGTTTFLLDMAGRPLSVTDSTGGTIGYEWGAMGERKSVIYPDGKHVDYKYNKALQLTELIAGDDIVHYEYDMFGQLVEKKMPGDIKTNYRYNELGRLDEISYHGAELEEIYTYKYDVSGNKISQKKKRSSIEEDNGRLGYHYDALNRLKCVVQGENIRREYEYDAFGNRIKKIEYIEGLEKQTAYTYNERNQLLTESTDGKVLRYSYDRRGNLTKIQSGDEVLKQFTFDAANQMTNTIETQGSVRKNAVFEYNGLGYRISQKINCLTENNAETPQKRIEYITDMTRQYHNLLQMTTWDYQNAEPVYQKFIWDRNVVGLEKGRSKNFYLLDDLGSPMELLEEDGRVAESYAYDEFGASIYRTKDIFKNSLQPFGFTGYQMDETDGLYFAQTRRYDAGTGRFVSEDFMKGILEAPFTLNNYTYCWNNPLGLVDLNGMWPEFMETAGKWIGEHKEDIVAVTIGAISIAVAGVASICIPGVGTVVGGAILGAGLDAAIQYGDNGKVDVKQVMISGVVGAISSVIPVAGAKVGAKVLIATSSRVLSVSAKIGTEIIVNSALAASSSFVSDKWTKPEMSNEEIMEDVERSAWLGGIIGGITSGVNNWIGPMISKKLYCNQVGYEYANMGKLSNNIGLNSDHNINGTYLSNGIREKILKESRSELGKQICTQIIFDGIVETNSAWWTYVFTNTLGEYKKRCSL</sequence>
<dbReference type="EMBL" id="QSFX01000039">
    <property type="protein sequence ID" value="RHA83668.1"/>
    <property type="molecule type" value="Genomic_DNA"/>
</dbReference>
<gene>
    <name evidence="5" type="ORF">DW707_16855</name>
    <name evidence="4" type="ORF">DW914_16420</name>
</gene>
<keyword evidence="1" id="KW-0677">Repeat</keyword>
<dbReference type="Pfam" id="PF25023">
    <property type="entry name" value="TEN_YD-shell"/>
    <property type="match status" value="6"/>
</dbReference>
<dbReference type="NCBIfam" id="TIGR01643">
    <property type="entry name" value="YD_repeat_2x"/>
    <property type="match status" value="11"/>
</dbReference>
<evidence type="ECO:0000256" key="1">
    <source>
        <dbReference type="ARBA" id="ARBA00022737"/>
    </source>
</evidence>
<feature type="domain" description="Teneurin-like YD-shell" evidence="3">
    <location>
        <begin position="457"/>
        <end position="609"/>
    </location>
</feature>
<name>A0A3R6CK20_9FIRM</name>
<feature type="domain" description="Teneurin-like YD-shell" evidence="3">
    <location>
        <begin position="922"/>
        <end position="1074"/>
    </location>
</feature>
<dbReference type="Pfam" id="PF20148">
    <property type="entry name" value="DUF6531"/>
    <property type="match status" value="1"/>
</dbReference>
<feature type="domain" description="Teneurin-like YD-shell" evidence="3">
    <location>
        <begin position="273"/>
        <end position="441"/>
    </location>
</feature>
<dbReference type="SUPFAM" id="SSF69322">
    <property type="entry name" value="Tricorn protease domain 2"/>
    <property type="match status" value="1"/>
</dbReference>
<protein>
    <recommendedName>
        <fullName evidence="8">Cell wall-associated polypeptide CWBP200</fullName>
    </recommendedName>
</protein>
<dbReference type="InterPro" id="IPR022385">
    <property type="entry name" value="Rhs_assc_core"/>
</dbReference>
<organism evidence="5 7">
    <name type="scientific">Roseburia inulinivorans</name>
    <dbReference type="NCBI Taxonomy" id="360807"/>
    <lineage>
        <taxon>Bacteria</taxon>
        <taxon>Bacillati</taxon>
        <taxon>Bacillota</taxon>
        <taxon>Clostridia</taxon>
        <taxon>Lachnospirales</taxon>
        <taxon>Lachnospiraceae</taxon>
        <taxon>Roseburia</taxon>
    </lineage>
</organism>
<dbReference type="InterPro" id="IPR031325">
    <property type="entry name" value="RHS_repeat"/>
</dbReference>
<feature type="domain" description="Teneurin-like YD-shell" evidence="3">
    <location>
        <begin position="795"/>
        <end position="909"/>
    </location>
</feature>
<accession>A0A3R6CK20</accession>
<dbReference type="PANTHER" id="PTHR32305:SF15">
    <property type="entry name" value="PROTEIN RHSA-RELATED"/>
    <property type="match status" value="1"/>
</dbReference>
<feature type="domain" description="Teneurin-like YD-shell" evidence="3">
    <location>
        <begin position="1092"/>
        <end position="1429"/>
    </location>
</feature>
<evidence type="ECO:0008006" key="8">
    <source>
        <dbReference type="Google" id="ProtNLM"/>
    </source>
</evidence>
<dbReference type="InterPro" id="IPR056823">
    <property type="entry name" value="TEN-like_YD-shell"/>
</dbReference>
<evidence type="ECO:0000259" key="3">
    <source>
        <dbReference type="Pfam" id="PF25023"/>
    </source>
</evidence>
<comment type="caution">
    <text evidence="5">The sequence shown here is derived from an EMBL/GenBank/DDBJ whole genome shotgun (WGS) entry which is preliminary data.</text>
</comment>
<evidence type="ECO:0000313" key="4">
    <source>
        <dbReference type="EMBL" id="RHA83668.1"/>
    </source>
</evidence>
<evidence type="ECO:0000313" key="7">
    <source>
        <dbReference type="Proteomes" id="UP000286271"/>
    </source>
</evidence>
<evidence type="ECO:0000259" key="2">
    <source>
        <dbReference type="Pfam" id="PF20148"/>
    </source>
</evidence>
<reference evidence="6 7" key="1">
    <citation type="submission" date="2018-08" db="EMBL/GenBank/DDBJ databases">
        <title>A genome reference for cultivated species of the human gut microbiota.</title>
        <authorList>
            <person name="Zou Y."/>
            <person name="Xue W."/>
            <person name="Luo G."/>
        </authorList>
    </citation>
    <scope>NUCLEOTIDE SEQUENCE [LARGE SCALE GENOMIC DNA]</scope>
    <source>
        <strain evidence="5 7">AM27-11</strain>
        <strain evidence="4 6">AM42-1AC</strain>
    </source>
</reference>
<feature type="domain" description="Teneurin-like YD-shell" evidence="3">
    <location>
        <begin position="616"/>
        <end position="722"/>
    </location>
</feature>
<dbReference type="EMBL" id="QSKW01000043">
    <property type="protein sequence ID" value="RHE91184.1"/>
    <property type="molecule type" value="Genomic_DNA"/>
</dbReference>
<dbReference type="InterPro" id="IPR045351">
    <property type="entry name" value="DUF6531"/>
</dbReference>
<evidence type="ECO:0000313" key="5">
    <source>
        <dbReference type="EMBL" id="RHE91184.1"/>
    </source>
</evidence>
<dbReference type="InterPro" id="IPR050708">
    <property type="entry name" value="T6SS_VgrG/RHS"/>
</dbReference>
<dbReference type="Pfam" id="PF05593">
    <property type="entry name" value="RHS_repeat"/>
    <property type="match status" value="1"/>
</dbReference>
<proteinExistence type="predicted"/>
<dbReference type="PANTHER" id="PTHR32305">
    <property type="match status" value="1"/>
</dbReference>
<evidence type="ECO:0000313" key="6">
    <source>
        <dbReference type="Proteomes" id="UP000283492"/>
    </source>
</evidence>
<dbReference type="Gene3D" id="2.180.10.10">
    <property type="entry name" value="RHS repeat-associated core"/>
    <property type="match status" value="5"/>
</dbReference>
<dbReference type="InterPro" id="IPR006530">
    <property type="entry name" value="YD"/>
</dbReference>
<dbReference type="RefSeq" id="WP_118583449.1">
    <property type="nucleotide sequence ID" value="NZ_CABJFX010000039.1"/>
</dbReference>
<feature type="domain" description="DUF6531" evidence="2">
    <location>
        <begin position="163"/>
        <end position="235"/>
    </location>
</feature>
<dbReference type="NCBIfam" id="TIGR03696">
    <property type="entry name" value="Rhs_assc_core"/>
    <property type="match status" value="1"/>
</dbReference>
<dbReference type="Proteomes" id="UP000283492">
    <property type="component" value="Unassembled WGS sequence"/>
</dbReference>